<reference evidence="1 2" key="1">
    <citation type="journal article" date="2019" name="Emerg. Microbes Infect.">
        <title>Comprehensive subspecies identification of 175 nontuberculous mycobacteria species based on 7547 genomic profiles.</title>
        <authorList>
            <person name="Matsumoto Y."/>
            <person name="Kinjo T."/>
            <person name="Motooka D."/>
            <person name="Nabeya D."/>
            <person name="Jung N."/>
            <person name="Uechi K."/>
            <person name="Horii T."/>
            <person name="Iida T."/>
            <person name="Fujita J."/>
            <person name="Nakamura S."/>
        </authorList>
    </citation>
    <scope>NUCLEOTIDE SEQUENCE [LARGE SCALE GENOMIC DNA]</scope>
    <source>
        <strain evidence="1 2">JCM 30396</strain>
    </source>
</reference>
<dbReference type="KEGG" id="mhev:MHEL_58100"/>
<dbReference type="Pfam" id="PF04957">
    <property type="entry name" value="RMF"/>
    <property type="match status" value="1"/>
</dbReference>
<proteinExistence type="predicted"/>
<evidence type="ECO:0000313" key="1">
    <source>
        <dbReference type="EMBL" id="BBY67567.1"/>
    </source>
</evidence>
<dbReference type="Proteomes" id="UP000467148">
    <property type="component" value="Chromosome"/>
</dbReference>
<keyword evidence="2" id="KW-1185">Reference proteome</keyword>
<gene>
    <name evidence="1" type="ORF">MHEL_58100</name>
</gene>
<name>A0A7I7TEC4_9MYCO</name>
<dbReference type="InterPro" id="IPR007040">
    <property type="entry name" value="Ribosome_modulation_factor"/>
</dbReference>
<accession>A0A7I7TEC4</accession>
<dbReference type="AlphaFoldDB" id="A0A7I7TEC4"/>
<sequence length="126" mass="13722">MKQDLCVWAEASVGLDVIAGILTRSAAATDRFWEATAFFATGPRSSAWDPPNRTGTLHHGRVNMRQAATCALYEGRNAEIGAANPYRGRFALAACWQRGYMTMLTIRTAATPARQKYLRARAGGDA</sequence>
<dbReference type="EMBL" id="AP022596">
    <property type="protein sequence ID" value="BBY67567.1"/>
    <property type="molecule type" value="Genomic_DNA"/>
</dbReference>
<organism evidence="1 2">
    <name type="scientific">Mycolicibacterium helvum</name>
    <dbReference type="NCBI Taxonomy" id="1534349"/>
    <lineage>
        <taxon>Bacteria</taxon>
        <taxon>Bacillati</taxon>
        <taxon>Actinomycetota</taxon>
        <taxon>Actinomycetes</taxon>
        <taxon>Mycobacteriales</taxon>
        <taxon>Mycobacteriaceae</taxon>
        <taxon>Mycolicibacterium</taxon>
    </lineage>
</organism>
<evidence type="ECO:0000313" key="2">
    <source>
        <dbReference type="Proteomes" id="UP000467148"/>
    </source>
</evidence>
<protein>
    <submittedName>
        <fullName evidence="1">Uncharacterized protein</fullName>
    </submittedName>
</protein>